<evidence type="ECO:0000256" key="2">
    <source>
        <dbReference type="ARBA" id="ARBA00022630"/>
    </source>
</evidence>
<keyword evidence="5" id="KW-0472">Membrane</keyword>
<dbReference type="InterPro" id="IPR043129">
    <property type="entry name" value="ATPase_NBD"/>
</dbReference>
<keyword evidence="4" id="KW-0560">Oxidoreductase</keyword>
<feature type="transmembrane region" description="Helical" evidence="5">
    <location>
        <begin position="636"/>
        <end position="655"/>
    </location>
</feature>
<proteinExistence type="inferred from homology"/>
<dbReference type="InterPro" id="IPR005338">
    <property type="entry name" value="Anhydro_N_Ac-Mur_kinase"/>
</dbReference>
<feature type="transmembrane region" description="Helical" evidence="5">
    <location>
        <begin position="526"/>
        <end position="546"/>
    </location>
</feature>
<dbReference type="Proteomes" id="UP001521116">
    <property type="component" value="Unassembled WGS sequence"/>
</dbReference>
<dbReference type="InterPro" id="IPR002938">
    <property type="entry name" value="FAD-bd"/>
</dbReference>
<keyword evidence="2" id="KW-0285">Flavoprotein</keyword>
<accession>A0ABR3SU29</accession>
<evidence type="ECO:0000313" key="7">
    <source>
        <dbReference type="EMBL" id="KAL1629777.1"/>
    </source>
</evidence>
<evidence type="ECO:0000256" key="1">
    <source>
        <dbReference type="ARBA" id="ARBA00007992"/>
    </source>
</evidence>
<dbReference type="Gene3D" id="3.30.420.40">
    <property type="match status" value="2"/>
</dbReference>
<dbReference type="PANTHER" id="PTHR47356">
    <property type="entry name" value="FAD-DEPENDENT MONOOXYGENASE ASQG-RELATED"/>
    <property type="match status" value="1"/>
</dbReference>
<reference evidence="7 8" key="1">
    <citation type="submission" date="2024-02" db="EMBL/GenBank/DDBJ databases">
        <title>De novo assembly and annotation of 12 fungi associated with fruit tree decline syndrome in Ontario, Canada.</title>
        <authorList>
            <person name="Sulman M."/>
            <person name="Ellouze W."/>
            <person name="Ilyukhin E."/>
        </authorList>
    </citation>
    <scope>NUCLEOTIDE SEQUENCE [LARGE SCALE GENOMIC DNA]</scope>
    <source>
        <strain evidence="7 8">M1-105</strain>
    </source>
</reference>
<keyword evidence="3" id="KW-0274">FAD</keyword>
<comment type="caution">
    <text evidence="7">The sequence shown here is derived from an EMBL/GenBank/DDBJ whole genome shotgun (WGS) entry which is preliminary data.</text>
</comment>
<feature type="transmembrane region" description="Helical" evidence="5">
    <location>
        <begin position="608"/>
        <end position="629"/>
    </location>
</feature>
<dbReference type="Pfam" id="PF01494">
    <property type="entry name" value="FAD_binding_3"/>
    <property type="match status" value="1"/>
</dbReference>
<evidence type="ECO:0000256" key="3">
    <source>
        <dbReference type="ARBA" id="ARBA00022827"/>
    </source>
</evidence>
<dbReference type="Pfam" id="PF03702">
    <property type="entry name" value="AnmK"/>
    <property type="match status" value="1"/>
</dbReference>
<keyword evidence="8" id="KW-1185">Reference proteome</keyword>
<dbReference type="EMBL" id="JAJVDC020000052">
    <property type="protein sequence ID" value="KAL1629777.1"/>
    <property type="molecule type" value="Genomic_DNA"/>
</dbReference>
<comment type="similarity">
    <text evidence="1">Belongs to the paxM FAD-dependent monooxygenase family.</text>
</comment>
<feature type="transmembrane region" description="Helical" evidence="5">
    <location>
        <begin position="684"/>
        <end position="708"/>
    </location>
</feature>
<organism evidence="7 8">
    <name type="scientific">Neofusicoccum ribis</name>
    <dbReference type="NCBI Taxonomy" id="45134"/>
    <lineage>
        <taxon>Eukaryota</taxon>
        <taxon>Fungi</taxon>
        <taxon>Dikarya</taxon>
        <taxon>Ascomycota</taxon>
        <taxon>Pezizomycotina</taxon>
        <taxon>Dothideomycetes</taxon>
        <taxon>Dothideomycetes incertae sedis</taxon>
        <taxon>Botryosphaeriales</taxon>
        <taxon>Botryosphaeriaceae</taxon>
        <taxon>Neofusicoccum</taxon>
    </lineage>
</organism>
<dbReference type="InterPro" id="IPR036188">
    <property type="entry name" value="FAD/NAD-bd_sf"/>
</dbReference>
<protein>
    <recommendedName>
        <fullName evidence="6">FAD-binding domain-containing protein</fullName>
    </recommendedName>
</protein>
<keyword evidence="5" id="KW-1133">Transmembrane helix</keyword>
<dbReference type="InterPro" id="IPR050562">
    <property type="entry name" value="FAD_mOase_fung"/>
</dbReference>
<dbReference type="Gene3D" id="3.50.50.60">
    <property type="entry name" value="FAD/NAD(P)-binding domain"/>
    <property type="match status" value="1"/>
</dbReference>
<dbReference type="SUPFAM" id="SSF53067">
    <property type="entry name" value="Actin-like ATPase domain"/>
    <property type="match status" value="1"/>
</dbReference>
<feature type="transmembrane region" description="Helical" evidence="5">
    <location>
        <begin position="558"/>
        <end position="583"/>
    </location>
</feature>
<evidence type="ECO:0000259" key="6">
    <source>
        <dbReference type="Pfam" id="PF01494"/>
    </source>
</evidence>
<dbReference type="PANTHER" id="PTHR47356:SF2">
    <property type="entry name" value="FAD-BINDING DOMAIN-CONTAINING PROTEIN-RELATED"/>
    <property type="match status" value="1"/>
</dbReference>
<evidence type="ECO:0000313" key="8">
    <source>
        <dbReference type="Proteomes" id="UP001521116"/>
    </source>
</evidence>
<sequence length="1195" mass="131032">MAAADFRVVIVGASIAGLTLANLLQKFDIDFVVLEAYGVIAPQIGASIGFHPNGLRILDQLGCYEDILKISAPADTTTIRTEDGRILHSHTTSKHVEERHGYPVLFLERRGAVQILYDHVRDKSRIRVNQRVNQVELLGDGVRVYTACGDSFEGSIVVGADGIHSTVREQMWGLANKLQPGYIPATVGDSVPSEYGCIFGISRTTGDIKATQVHLTHMKDVTLAVMCGQQDRPFWFCFFKLEKPHYGIRLPRYSKDDELRIIEQNAKAQITEQVRFADLYANVEFSTTTPLPHHVFEQFYFERICLVGDSVHKFNPISGQGGNSAIETATCLADNLLAALNASRDKALDTAQIRNVFAATQSTRRARAQALVKASITAQRISAWENAALKFLDTRVAPKLDTEVVIDQASGPIVGAVRSRFLPLSISPHTIPYDDELHHAPRPRKLSLLVATGAYLGLLAIGIYHLAYLPLKTGTLEKVLGDIRAKTIEDGSSFTLLDLESVPIIGPMLAPFATYFPATEFGNLDFYLLTFYLSISEFVIFAIWTLESCRARHQISPLRFALAFGALSHVSAIGFIAQLFFLLETFTTASPSKFWPTSRRVAPADAQAILPAMIVGMLVPTLLMFGGLPSRLTRQVAILVWVFFPLYIHVLQKWFAARFRAAESTVGLTLRASSLVSVVAVRRLFYFSFIISALGHFLAVGTSSLVLGSTSSVFAFRPGGLSSFFDNHNLYLVDYYITMAAGLIWSLGSIRDLERNSVVASVKWFVDSGFDVSSANAKTFAHSFSRNIMHYIIGLNSGSSFDGIDAVLCKIDFAPDGHPTKPSFVDALTIDWPEHLRSQVLLAFANQLTLFEMTRLNYAAGAIFAEAVNQLLAKSGIGAEAVEVIGYDGQTVYQEPPDHEKQREYINSRNTSLVDRWTKGGYACGYFIVESGVVAALTNITTVTQFRPVDHALGGSAAPLMQYLDFVSFRDQGQTATLNIGGIANFQLADADRSKMMAFDTGPGNVMIDHVMRARKGMEYDKNGACAADGKTIHLLLDEMQKHEFFSRNPPRSAWRLDFGADYADSILAKYEDASTKDLVATLTEFTSWSIERSLVDHVLPKAPGLSQLIASGGGTRNATLMSKIRERLAHHGLELRLSGEFGLPEQYKEAIKFAALAFAAKFGLANNIPAAGGASCYAVLGKLTTAPRLAKLTG</sequence>
<gene>
    <name evidence="7" type="ORF">SLS56_005300</name>
</gene>
<keyword evidence="5" id="KW-0812">Transmembrane</keyword>
<feature type="domain" description="FAD-binding" evidence="6">
    <location>
        <begin position="6"/>
        <end position="364"/>
    </location>
</feature>
<name>A0ABR3SU29_9PEZI</name>
<dbReference type="PRINTS" id="PR00420">
    <property type="entry name" value="RNGMNOXGNASE"/>
</dbReference>
<evidence type="ECO:0000256" key="5">
    <source>
        <dbReference type="SAM" id="Phobius"/>
    </source>
</evidence>
<feature type="transmembrane region" description="Helical" evidence="5">
    <location>
        <begin position="446"/>
        <end position="467"/>
    </location>
</feature>
<evidence type="ECO:0000256" key="4">
    <source>
        <dbReference type="ARBA" id="ARBA00023002"/>
    </source>
</evidence>
<dbReference type="SUPFAM" id="SSF51905">
    <property type="entry name" value="FAD/NAD(P)-binding domain"/>
    <property type="match status" value="1"/>
</dbReference>